<keyword evidence="1" id="KW-0732">Signal</keyword>
<evidence type="ECO:0000313" key="2">
    <source>
        <dbReference type="EMBL" id="RXV75000.1"/>
    </source>
</evidence>
<dbReference type="AlphaFoldDB" id="A0A4Q2AYW8"/>
<gene>
    <name evidence="2" type="ORF">D6C19_02980</name>
</gene>
<accession>A0A4Q2AYW8</accession>
<dbReference type="Proteomes" id="UP000289316">
    <property type="component" value="Unassembled WGS sequence"/>
</dbReference>
<evidence type="ECO:0000256" key="1">
    <source>
        <dbReference type="SAM" id="SignalP"/>
    </source>
</evidence>
<evidence type="ECO:0000313" key="3">
    <source>
        <dbReference type="Proteomes" id="UP000289316"/>
    </source>
</evidence>
<protein>
    <submittedName>
        <fullName evidence="2">Uncharacterized protein</fullName>
    </submittedName>
</protein>
<dbReference type="RefSeq" id="WP_129303222.1">
    <property type="nucleotide sequence ID" value="NZ_CP138345.1"/>
</dbReference>
<name>A0A4Q2AYW8_9LACO</name>
<organism evidence="2 3">
    <name type="scientific">Ligilactobacillus murinus</name>
    <dbReference type="NCBI Taxonomy" id="1622"/>
    <lineage>
        <taxon>Bacteria</taxon>
        <taxon>Bacillati</taxon>
        <taxon>Bacillota</taxon>
        <taxon>Bacilli</taxon>
        <taxon>Lactobacillales</taxon>
        <taxon>Lactobacillaceae</taxon>
        <taxon>Ligilactobacillus</taxon>
    </lineage>
</organism>
<sequence>MKNRSFFARSWHSCLTVSAFFFVLLAAGCQPESHAENQPESTGQTEIIETENPPQYVSDTSPEDCIVCGEGKGTVLPLYRGQENLGIVNLNSFDLAPVTINRYDDFGKLIEEAEQGSSTHITNTGEGGFFLSVTADTNRGYAHGHLSFDKNKALDMEKTASHLCSDCLNQMMEHCWSDVPFCMGVIDFSTGEIRLFEEKITAFTFGNYYISCDSRDMDEGDLREIDLLIFYCPERYQD</sequence>
<feature type="signal peptide" evidence="1">
    <location>
        <begin position="1"/>
        <end position="26"/>
    </location>
</feature>
<comment type="caution">
    <text evidence="2">The sequence shown here is derived from an EMBL/GenBank/DDBJ whole genome shotgun (WGS) entry which is preliminary data.</text>
</comment>
<proteinExistence type="predicted"/>
<dbReference type="PROSITE" id="PS51257">
    <property type="entry name" value="PROKAR_LIPOPROTEIN"/>
    <property type="match status" value="1"/>
</dbReference>
<reference evidence="2 3" key="1">
    <citation type="submission" date="2018-09" db="EMBL/GenBank/DDBJ databases">
        <title>Murine metabolic-syndrome-specific gut microbial biobank.</title>
        <authorList>
            <person name="Liu C."/>
        </authorList>
    </citation>
    <scope>NUCLEOTIDE SEQUENCE [LARGE SCALE GENOMIC DNA]</scope>
    <source>
        <strain evidence="2 3">C-30</strain>
    </source>
</reference>
<feature type="chain" id="PRO_5038982326" evidence="1">
    <location>
        <begin position="27"/>
        <end position="238"/>
    </location>
</feature>
<dbReference type="OrthoDB" id="1957754at2"/>
<dbReference type="EMBL" id="QZFR01000013">
    <property type="protein sequence ID" value="RXV75000.1"/>
    <property type="molecule type" value="Genomic_DNA"/>
</dbReference>